<proteinExistence type="predicted"/>
<protein>
    <submittedName>
        <fullName evidence="2">Predicted protein</fullName>
    </submittedName>
</protein>
<dbReference type="AlphaFoldDB" id="C1N4T2"/>
<accession>C1N4T2</accession>
<feature type="compositionally biased region" description="Basic and acidic residues" evidence="1">
    <location>
        <begin position="181"/>
        <end position="199"/>
    </location>
</feature>
<dbReference type="RefSeq" id="XP_003063051.1">
    <property type="nucleotide sequence ID" value="XM_003063005.1"/>
</dbReference>
<dbReference type="Proteomes" id="UP000001876">
    <property type="component" value="Unassembled WGS sequence"/>
</dbReference>
<feature type="compositionally biased region" description="Acidic residues" evidence="1">
    <location>
        <begin position="245"/>
        <end position="272"/>
    </location>
</feature>
<evidence type="ECO:0000256" key="1">
    <source>
        <dbReference type="SAM" id="MobiDB-lite"/>
    </source>
</evidence>
<evidence type="ECO:0000313" key="2">
    <source>
        <dbReference type="EMBL" id="EEH52990.1"/>
    </source>
</evidence>
<keyword evidence="3" id="KW-1185">Reference proteome</keyword>
<feature type="compositionally biased region" description="Basic and acidic residues" evidence="1">
    <location>
        <begin position="220"/>
        <end position="229"/>
    </location>
</feature>
<dbReference type="KEGG" id="mpp:MICPUCDRAFT_66845"/>
<feature type="region of interest" description="Disordered" evidence="1">
    <location>
        <begin position="1"/>
        <end position="43"/>
    </location>
</feature>
<reference evidence="2 3" key="1">
    <citation type="journal article" date="2009" name="Science">
        <title>Green evolution and dynamic adaptations revealed by genomes of the marine picoeukaryotes Micromonas.</title>
        <authorList>
            <person name="Worden A.Z."/>
            <person name="Lee J.H."/>
            <person name="Mock T."/>
            <person name="Rouze P."/>
            <person name="Simmons M.P."/>
            <person name="Aerts A.L."/>
            <person name="Allen A.E."/>
            <person name="Cuvelier M.L."/>
            <person name="Derelle E."/>
            <person name="Everett M.V."/>
            <person name="Foulon E."/>
            <person name="Grimwood J."/>
            <person name="Gundlach H."/>
            <person name="Henrissat B."/>
            <person name="Napoli C."/>
            <person name="McDonald S.M."/>
            <person name="Parker M.S."/>
            <person name="Rombauts S."/>
            <person name="Salamov A."/>
            <person name="Von Dassow P."/>
            <person name="Badger J.H."/>
            <person name="Coutinho P.M."/>
            <person name="Demir E."/>
            <person name="Dubchak I."/>
            <person name="Gentemann C."/>
            <person name="Eikrem W."/>
            <person name="Gready J.E."/>
            <person name="John U."/>
            <person name="Lanier W."/>
            <person name="Lindquist E.A."/>
            <person name="Lucas S."/>
            <person name="Mayer K.F."/>
            <person name="Moreau H."/>
            <person name="Not F."/>
            <person name="Otillar R."/>
            <person name="Panaud O."/>
            <person name="Pangilinan J."/>
            <person name="Paulsen I."/>
            <person name="Piegu B."/>
            <person name="Poliakov A."/>
            <person name="Robbens S."/>
            <person name="Schmutz J."/>
            <person name="Toulza E."/>
            <person name="Wyss T."/>
            <person name="Zelensky A."/>
            <person name="Zhou K."/>
            <person name="Armbrust E.V."/>
            <person name="Bhattacharya D."/>
            <person name="Goodenough U.W."/>
            <person name="Van de Peer Y."/>
            <person name="Grigoriev I.V."/>
        </authorList>
    </citation>
    <scope>NUCLEOTIDE SEQUENCE [LARGE SCALE GENOMIC DNA]</scope>
    <source>
        <strain evidence="2 3">CCMP1545</strain>
    </source>
</reference>
<organism evidence="3">
    <name type="scientific">Micromonas pusilla (strain CCMP1545)</name>
    <name type="common">Picoplanktonic green alga</name>
    <dbReference type="NCBI Taxonomy" id="564608"/>
    <lineage>
        <taxon>Eukaryota</taxon>
        <taxon>Viridiplantae</taxon>
        <taxon>Chlorophyta</taxon>
        <taxon>Mamiellophyceae</taxon>
        <taxon>Mamiellales</taxon>
        <taxon>Mamiellaceae</taxon>
        <taxon>Micromonas</taxon>
    </lineage>
</organism>
<feature type="compositionally biased region" description="Low complexity" evidence="1">
    <location>
        <begin position="304"/>
        <end position="321"/>
    </location>
</feature>
<sequence length="338" mass="37917">MSASAIQGAGRRNLVVRPRGSRRGARMPPRPRGVRDAPSRFPSPEVFFRNARALWTRCASSRGRPRARSDDRVGVTPAPSSRTATAPKKNFWGRTIPLDLSLSVLAAPRRLTARAHPGRDASDRRPRADARGQPRDHVQRAQSQRPVVLHRRLGPVRLRREGRRREPHGEDVGGPQAARGQEAHGPGRDGETCVSDDGRSGAARRARVRRARGEGAGVRVDAREEEARRRAQRRGAGTHGSEQPPGEEGEEGEEREEGEEVEEVQEGEEGEEGQEREKVQEEQEVSTRERLGQQQQQRERVGERGQPVQALGVLQQQGLTTTRRRRTRWKLRARYDIM</sequence>
<feature type="compositionally biased region" description="Basic and acidic residues" evidence="1">
    <location>
        <begin position="273"/>
        <end position="303"/>
    </location>
</feature>
<feature type="region of interest" description="Disordered" evidence="1">
    <location>
        <begin position="58"/>
        <end position="89"/>
    </location>
</feature>
<feature type="compositionally biased region" description="Basic and acidic residues" evidence="1">
    <location>
        <begin position="117"/>
        <end position="139"/>
    </location>
</feature>
<dbReference type="EMBL" id="GG663747">
    <property type="protein sequence ID" value="EEH52990.1"/>
    <property type="molecule type" value="Genomic_DNA"/>
</dbReference>
<name>C1N4T2_MICPC</name>
<dbReference type="GeneID" id="9688287"/>
<feature type="region of interest" description="Disordered" evidence="1">
    <location>
        <begin position="111"/>
        <end position="325"/>
    </location>
</feature>
<gene>
    <name evidence="2" type="ORF">MICPUCDRAFT_66845</name>
</gene>
<evidence type="ECO:0000313" key="3">
    <source>
        <dbReference type="Proteomes" id="UP000001876"/>
    </source>
</evidence>